<organism evidence="9 10">
    <name type="scientific">Ferrimonas aestuarii</name>
    <dbReference type="NCBI Taxonomy" id="2569539"/>
    <lineage>
        <taxon>Bacteria</taxon>
        <taxon>Pseudomonadati</taxon>
        <taxon>Pseudomonadota</taxon>
        <taxon>Gammaproteobacteria</taxon>
        <taxon>Alteromonadales</taxon>
        <taxon>Ferrimonadaceae</taxon>
        <taxon>Ferrimonas</taxon>
    </lineage>
</organism>
<evidence type="ECO:0000256" key="4">
    <source>
        <dbReference type="ARBA" id="ARBA00022833"/>
    </source>
</evidence>
<keyword evidence="10" id="KW-1185">Reference proteome</keyword>
<dbReference type="InterPro" id="IPR051156">
    <property type="entry name" value="Mito/Outer_Membr_Metalloprot"/>
</dbReference>
<protein>
    <submittedName>
        <fullName evidence="9">M48 family metallopeptidase</fullName>
    </submittedName>
</protein>
<name>A0A4U1BPB7_9GAMM</name>
<evidence type="ECO:0000256" key="5">
    <source>
        <dbReference type="ARBA" id="ARBA00023049"/>
    </source>
</evidence>
<dbReference type="Gene3D" id="3.30.2010.10">
    <property type="entry name" value="Metalloproteases ('zincins'), catalytic domain"/>
    <property type="match status" value="1"/>
</dbReference>
<evidence type="ECO:0000256" key="1">
    <source>
        <dbReference type="ARBA" id="ARBA00022670"/>
    </source>
</evidence>
<keyword evidence="2" id="KW-0479">Metal-binding</keyword>
<evidence type="ECO:0000313" key="9">
    <source>
        <dbReference type="EMBL" id="TKB55372.1"/>
    </source>
</evidence>
<keyword evidence="4 6" id="KW-0862">Zinc</keyword>
<feature type="signal peptide" evidence="7">
    <location>
        <begin position="1"/>
        <end position="24"/>
    </location>
</feature>
<accession>A0A4U1BPB7</accession>
<keyword evidence="1 6" id="KW-0645">Protease</keyword>
<proteinExistence type="inferred from homology"/>
<keyword evidence="7" id="KW-0732">Signal</keyword>
<feature type="domain" description="Peptidase M48" evidence="8">
    <location>
        <begin position="63"/>
        <end position="244"/>
    </location>
</feature>
<evidence type="ECO:0000313" key="10">
    <source>
        <dbReference type="Proteomes" id="UP000305675"/>
    </source>
</evidence>
<dbReference type="PANTHER" id="PTHR22726">
    <property type="entry name" value="METALLOENDOPEPTIDASE OMA1"/>
    <property type="match status" value="1"/>
</dbReference>
<dbReference type="OrthoDB" id="9810445at2"/>
<dbReference type="AlphaFoldDB" id="A0A4U1BPB7"/>
<evidence type="ECO:0000256" key="2">
    <source>
        <dbReference type="ARBA" id="ARBA00022723"/>
    </source>
</evidence>
<dbReference type="GO" id="GO:0046872">
    <property type="term" value="F:metal ion binding"/>
    <property type="evidence" value="ECO:0007669"/>
    <property type="project" value="UniProtKB-KW"/>
</dbReference>
<evidence type="ECO:0000256" key="6">
    <source>
        <dbReference type="RuleBase" id="RU003983"/>
    </source>
</evidence>
<reference evidence="9 10" key="1">
    <citation type="submission" date="2019-04" db="EMBL/GenBank/DDBJ databases">
        <authorList>
            <person name="Hwang J.C."/>
        </authorList>
    </citation>
    <scope>NUCLEOTIDE SEQUENCE [LARGE SCALE GENOMIC DNA]</scope>
    <source>
        <strain evidence="9 10">IMCC35002</strain>
    </source>
</reference>
<feature type="chain" id="PRO_5020525197" evidence="7">
    <location>
        <begin position="25"/>
        <end position="269"/>
    </location>
</feature>
<comment type="similarity">
    <text evidence="6">Belongs to the peptidase M48 family.</text>
</comment>
<dbReference type="PROSITE" id="PS51257">
    <property type="entry name" value="PROKAR_LIPOPROTEIN"/>
    <property type="match status" value="1"/>
</dbReference>
<dbReference type="GO" id="GO:0004222">
    <property type="term" value="F:metalloendopeptidase activity"/>
    <property type="evidence" value="ECO:0007669"/>
    <property type="project" value="InterPro"/>
</dbReference>
<keyword evidence="5 6" id="KW-0482">Metalloprotease</keyword>
<comment type="caution">
    <text evidence="9">The sequence shown here is derived from an EMBL/GenBank/DDBJ whole genome shotgun (WGS) entry which is preliminary data.</text>
</comment>
<dbReference type="GO" id="GO:0016020">
    <property type="term" value="C:membrane"/>
    <property type="evidence" value="ECO:0007669"/>
    <property type="project" value="TreeGrafter"/>
</dbReference>
<dbReference type="InterPro" id="IPR001915">
    <property type="entry name" value="Peptidase_M48"/>
</dbReference>
<comment type="cofactor">
    <cofactor evidence="6">
        <name>Zn(2+)</name>
        <dbReference type="ChEBI" id="CHEBI:29105"/>
    </cofactor>
    <text evidence="6">Binds 1 zinc ion per subunit.</text>
</comment>
<evidence type="ECO:0000256" key="3">
    <source>
        <dbReference type="ARBA" id="ARBA00022801"/>
    </source>
</evidence>
<dbReference type="EMBL" id="SWCJ01000005">
    <property type="protein sequence ID" value="TKB55372.1"/>
    <property type="molecule type" value="Genomic_DNA"/>
</dbReference>
<dbReference type="PANTHER" id="PTHR22726:SF24">
    <property type="entry name" value="M48 FAMILY METALLOPEPTIDASE"/>
    <property type="match status" value="1"/>
</dbReference>
<evidence type="ECO:0000259" key="8">
    <source>
        <dbReference type="Pfam" id="PF01435"/>
    </source>
</evidence>
<dbReference type="CDD" id="cd07331">
    <property type="entry name" value="M48C_Oma1_like"/>
    <property type="match status" value="1"/>
</dbReference>
<sequence length="269" mass="28987">MEKIMKRSIAIALGLLLTSCATHQSPTGRNQMLLFSGSDMAKMGDQSFEQMKQQQPISEDKTTNQYVQCVADGIITALGQQPSDWEVVVFDSEQVNAFALPGNNIGVYTGLLNVAQNQDQLAAVMGHEVAHVLANHSNERVSRSQLSNAGLELASVLLSGNANAGLYQQAAGAFIQYGVLMPYGRIQESEADVVGADLMARAGFDPNQAVALWYNMAEASGGSAPPELLSTHPSHSTRISDLKNLQPKVQPLYKQAVQQGKRRSCKQPS</sequence>
<gene>
    <name evidence="9" type="ORF">FCL42_09255</name>
</gene>
<dbReference type="Proteomes" id="UP000305675">
    <property type="component" value="Unassembled WGS sequence"/>
</dbReference>
<evidence type="ECO:0000256" key="7">
    <source>
        <dbReference type="SAM" id="SignalP"/>
    </source>
</evidence>
<dbReference type="GO" id="GO:0051603">
    <property type="term" value="P:proteolysis involved in protein catabolic process"/>
    <property type="evidence" value="ECO:0007669"/>
    <property type="project" value="TreeGrafter"/>
</dbReference>
<dbReference type="Pfam" id="PF01435">
    <property type="entry name" value="Peptidase_M48"/>
    <property type="match status" value="1"/>
</dbReference>
<keyword evidence="3 6" id="KW-0378">Hydrolase</keyword>